<dbReference type="PANTHER" id="PTHR21583">
    <property type="entry name" value="ELYS PROTEIN"/>
    <property type="match status" value="1"/>
</dbReference>
<feature type="compositionally biased region" description="Polar residues" evidence="1">
    <location>
        <begin position="593"/>
        <end position="604"/>
    </location>
</feature>
<dbReference type="EMBL" id="MN739993">
    <property type="protein sequence ID" value="QHT81889.1"/>
    <property type="molecule type" value="Genomic_DNA"/>
</dbReference>
<feature type="region of interest" description="Disordered" evidence="1">
    <location>
        <begin position="575"/>
        <end position="809"/>
    </location>
</feature>
<feature type="compositionally biased region" description="Acidic residues" evidence="1">
    <location>
        <begin position="656"/>
        <end position="713"/>
    </location>
</feature>
<name>A0A6C0HN20_9ZZZZ</name>
<feature type="compositionally biased region" description="Acidic residues" evidence="1">
    <location>
        <begin position="772"/>
        <end position="795"/>
    </location>
</feature>
<proteinExistence type="predicted"/>
<sequence length="2092" mass="243590">MFPVTFILLEQNKERERKIVQIYKDDTLENVKYKLSEQLDSKQIEGYYLFYKKTMLLNPYDSFKKLSNQNTRVISYPTFYGFCVNHGLELPEKKEVYELEDFLQYDQQKVETTLPIGIKKQSPFIVNPYENIFPMIEDSNTLSNSLWLGLPKEVYVCQANDVYAYWEEKKYEIGQMANVYFPYLFEKKVNTSAELSALPLVEYTQYKAYNDMIDYHHSIHQKDHLIQHGIKSIYFVLYTLQPFRFPSEMVFKMIQTDMMYPFVKLTGSRKQDNMYRLFCDGFSIKGKKTPAMPRKMIQKYSSECKRLNTLSYLFYYKPTQSLVLTIDEHGHIFFQLEPTELITVIEIETLIKEITANVLSQLSEKLDPTHHIFDTFQDLYQDTVEIIDLQYSFHYKRYANLNIKKFMKCFSPVFNFIDEKGTTTLRYKRVSNFNTMESMDSFLTEKINKQMPYAEMVHLFSVNFMNNDEPAAIEYIGKFMSHIQVEQDMKVNRIRKLKVNPGFLVEVDKHDTSYEVVVHSIDNMYYLTCIEPYVTNLMMISQGLIDVGDHCEEVAEVMATEVEVEVDEEDFQMEPDDTLDHFSDSDQELEGSMSFSNTGSEPSAESTEETKQESVEESEPEAEPDKVQSEAESEAESQAEQSQAEQSEAEGTMDNGESEAESEAEPEAEQTGEQPESEQTGEEPAGEPEAEPEAEQTGEEPGEPEAEQTEQSDTEGTIKTEEPEEEPTGEQSDAEGTMRTEESDAEQSEAEPEEEQTGEQSDAEGTMRTEESEAESETEPNEEVDLNAPEPEEVDLNAPEKQSGGSNEKDVFIYDDHYPFEITQTLGLTPELYPAELKHYFRAFHASGCALVQKQDTSCKGFVAKLTPEQIAKFPFLNTLEEVSVYDKAGNYNKVWTAFNPVEAWTTHPSLTVLKKVYSTVAYGWKNKMDDQGILYIYDKDYRLHGRFNNVHYVKVEEEDDDLTKVRFTPMNPFLKKLQQREPVLFHKSSDGVHSQYSRMCLWSAKRQPVILTEKEKERIDSVAPNAYDSSLKYGSDPDNPFYYICPRYWDLKHNLPVKADSVDKSKLIPKDIPDRLKHVDIQSRYIMDLSVPGDDKTFMTRVGMLKSKSPDGHYLPCCFTTRSAGKKEDEVDKRTKDAMGVKSVKKEPTQSTVQYIQNGDKFPLENGRRGHLTPILERFFHTNYADYYSNLQKRKLKTNYPCLLRRGVENNKHQSFLYAISFLLHKNEVSLDTFKKEIIAALNLDILQTLHQGNIPHTFSSLKYEDQDLEPYKETTLYKTMMDNPMALKKIVNGYENFIKYIESDEPIDYVYFWDILCAGLLTKTRINLVILQEDVDDATHNISILCPTTLHSIYSFDLALPTAILYKRGEFFEPIYLYTEKEAMFTQTKLLEPVHLTPTLKHILSLISKNMEKCIPQKNKYQYKDNLPADQILEILKGLPYKVRKGLINVDARMVALQVEYKKYIFMVPCAPSPISLPYEMLTAEKGHDYRTTLSLLNRLYKDSKQKIPCRPTHRIVEDELVVGILTETNQFVPLIRPEENKMTDELHVLHDHSYLDYDVYISKHPQQPFKHKLIHYLKLEQGFYRAFFNTLKMAIHDTSFYSTRNVLESIIHSKDDYETKNEDIYQVLKPIFVKKFDFVVYQEKVLDELADINLCKDPSQNYCEFETPTSEGKLLIPKLNLFDQSDNYDRYVNRLIDDMIENRSIQKSLFTEIHSTLYYSDLYHLSSEEILLLENNLLSYLDENPKIKKIKSITHRAFEDVQPRKVLELLEPYEEVEELKEESIFLETEEVYDSDTEENANLTDDSEEGIDTTNTLYQSIKTEKKEDIHVETPNPFVEPPIEVNLNAPVETNLNAPEPEVPAVEPTPVAVKRPETTKPVTKAEIQSKGVESEFKECMKVVYLTQKWINYFPKGTKTLRFMNTPISCNGMLLLQIYRDYNPDKYRHITIEDIKEKLVHTYQKYETFYQFLYKKWKAEKPPEYQNKTLSMTSMIQNEEYPITQVDLCLLLFDEELPVTLLLHSKGSVKCVRRIGHQQDFSYYVKLTDSDTFFLFIYHKETYKIYDQDISEDFQADIKENSMTVLNYLKSNI</sequence>
<evidence type="ECO:0000313" key="2">
    <source>
        <dbReference type="EMBL" id="QHT81889.1"/>
    </source>
</evidence>
<dbReference type="InterPro" id="IPR052620">
    <property type="entry name" value="ELYS/MEL-28_NucAsmblyFactor"/>
</dbReference>
<organism evidence="2">
    <name type="scientific">viral metagenome</name>
    <dbReference type="NCBI Taxonomy" id="1070528"/>
    <lineage>
        <taxon>unclassified sequences</taxon>
        <taxon>metagenomes</taxon>
        <taxon>organismal metagenomes</taxon>
    </lineage>
</organism>
<reference evidence="2" key="1">
    <citation type="journal article" date="2020" name="Nature">
        <title>Giant virus diversity and host interactions through global metagenomics.</title>
        <authorList>
            <person name="Schulz F."/>
            <person name="Roux S."/>
            <person name="Paez-Espino D."/>
            <person name="Jungbluth S."/>
            <person name="Walsh D.A."/>
            <person name="Denef V.J."/>
            <person name="McMahon K.D."/>
            <person name="Konstantinidis K.T."/>
            <person name="Eloe-Fadrosh E.A."/>
            <person name="Kyrpides N.C."/>
            <person name="Woyke T."/>
        </authorList>
    </citation>
    <scope>NUCLEOTIDE SEQUENCE</scope>
    <source>
        <strain evidence="2">GVMAG-M-3300023184-160</strain>
    </source>
</reference>
<feature type="compositionally biased region" description="Acidic residues" evidence="1">
    <location>
        <begin position="743"/>
        <end position="757"/>
    </location>
</feature>
<accession>A0A6C0HN20</accession>
<protein>
    <submittedName>
        <fullName evidence="2">Uncharacterized protein</fullName>
    </submittedName>
</protein>
<feature type="region of interest" description="Disordered" evidence="1">
    <location>
        <begin position="1793"/>
        <end position="1812"/>
    </location>
</feature>
<dbReference type="PANTHER" id="PTHR21583:SF8">
    <property type="entry name" value="PROTEIN ELYS"/>
    <property type="match status" value="1"/>
</dbReference>
<feature type="compositionally biased region" description="Low complexity" evidence="1">
    <location>
        <begin position="638"/>
        <end position="650"/>
    </location>
</feature>
<evidence type="ECO:0000256" key="1">
    <source>
        <dbReference type="SAM" id="MobiDB-lite"/>
    </source>
</evidence>